<dbReference type="EMBL" id="QDGZ01000013">
    <property type="protein sequence ID" value="PVG80765.1"/>
    <property type="molecule type" value="Genomic_DNA"/>
</dbReference>
<dbReference type="Gene3D" id="2.40.128.20">
    <property type="match status" value="1"/>
</dbReference>
<gene>
    <name evidence="2" type="ORF">DDE18_21170</name>
</gene>
<sequence>MNAWEKEFPILDRHLGEWEGEYVHLDPEGNEIDRHVSHLRMWVPEDGYCDLKQVNTYTWSDGRQEAVEFPGVLKGRDVLFETDRITGHMHQTDEQTILLTWTYKELLKPGNYLYEMIQLSKDGQQKVRTWHWMEADRLVRRTVIREHKVG</sequence>
<dbReference type="InterPro" id="IPR022017">
    <property type="entry name" value="BFA1-like_DUF3598"/>
</dbReference>
<dbReference type="Proteomes" id="UP000246018">
    <property type="component" value="Unassembled WGS sequence"/>
</dbReference>
<evidence type="ECO:0000313" key="3">
    <source>
        <dbReference type="Proteomes" id="UP000246018"/>
    </source>
</evidence>
<evidence type="ECO:0000259" key="1">
    <source>
        <dbReference type="Pfam" id="PF12204"/>
    </source>
</evidence>
<dbReference type="SUPFAM" id="SSF50814">
    <property type="entry name" value="Lipocalins"/>
    <property type="match status" value="1"/>
</dbReference>
<reference evidence="2 3" key="1">
    <citation type="submission" date="2018-04" db="EMBL/GenBank/DDBJ databases">
        <title>Genome of Nocardioides gansuensis WSJ-1.</title>
        <authorList>
            <person name="Wu S."/>
            <person name="Wang G."/>
        </authorList>
    </citation>
    <scope>NUCLEOTIDE SEQUENCE [LARGE SCALE GENOMIC DNA]</scope>
    <source>
        <strain evidence="2 3">WSJ-1</strain>
    </source>
</reference>
<evidence type="ECO:0000313" key="2">
    <source>
        <dbReference type="EMBL" id="PVG80765.1"/>
    </source>
</evidence>
<name>A0A2T8F4X4_9ACTN</name>
<comment type="caution">
    <text evidence="2">The sequence shown here is derived from an EMBL/GenBank/DDBJ whole genome shotgun (WGS) entry which is preliminary data.</text>
</comment>
<dbReference type="InterPro" id="IPR012674">
    <property type="entry name" value="Calycin"/>
</dbReference>
<dbReference type="AlphaFoldDB" id="A0A2T8F4X4"/>
<protein>
    <submittedName>
        <fullName evidence="2">DUF3598 domain-containing protein</fullName>
    </submittedName>
</protein>
<organism evidence="2 3">
    <name type="scientific">Nocardioides gansuensis</name>
    <dbReference type="NCBI Taxonomy" id="2138300"/>
    <lineage>
        <taxon>Bacteria</taxon>
        <taxon>Bacillati</taxon>
        <taxon>Actinomycetota</taxon>
        <taxon>Actinomycetes</taxon>
        <taxon>Propionibacteriales</taxon>
        <taxon>Nocardioidaceae</taxon>
        <taxon>Nocardioides</taxon>
    </lineage>
</organism>
<dbReference type="Pfam" id="PF12204">
    <property type="entry name" value="DUF3598_N"/>
    <property type="match status" value="1"/>
</dbReference>
<proteinExistence type="predicted"/>
<accession>A0A2T8F4X4</accession>
<dbReference type="OrthoDB" id="457594at2"/>
<feature type="domain" description="DUF3598" evidence="1">
    <location>
        <begin position="11"/>
        <end position="149"/>
    </location>
</feature>
<keyword evidence="3" id="KW-1185">Reference proteome</keyword>
<dbReference type="RefSeq" id="WP_116574366.1">
    <property type="nucleotide sequence ID" value="NZ_QDGZ01000013.1"/>
</dbReference>